<feature type="region of interest" description="Disordered" evidence="1">
    <location>
        <begin position="1"/>
        <end position="51"/>
    </location>
</feature>
<protein>
    <submittedName>
        <fullName evidence="2">Uncharacterized protein</fullName>
    </submittedName>
</protein>
<keyword evidence="3" id="KW-1185">Reference proteome</keyword>
<reference evidence="2" key="2">
    <citation type="submission" date="2018-03" db="EMBL/GenBank/DDBJ databases">
        <title>The Triticum urartu genome reveals the dynamic nature of wheat genome evolution.</title>
        <authorList>
            <person name="Ling H."/>
            <person name="Ma B."/>
            <person name="Shi X."/>
            <person name="Liu H."/>
            <person name="Dong L."/>
            <person name="Sun H."/>
            <person name="Cao Y."/>
            <person name="Gao Q."/>
            <person name="Zheng S."/>
            <person name="Li Y."/>
            <person name="Yu Y."/>
            <person name="Du H."/>
            <person name="Qi M."/>
            <person name="Li Y."/>
            <person name="Yu H."/>
            <person name="Cui Y."/>
            <person name="Wang N."/>
            <person name="Chen C."/>
            <person name="Wu H."/>
            <person name="Zhao Y."/>
            <person name="Zhang J."/>
            <person name="Li Y."/>
            <person name="Zhou W."/>
            <person name="Zhang B."/>
            <person name="Hu W."/>
            <person name="Eijk M."/>
            <person name="Tang J."/>
            <person name="Witsenboer H."/>
            <person name="Zhao S."/>
            <person name="Li Z."/>
            <person name="Zhang A."/>
            <person name="Wang D."/>
            <person name="Liang C."/>
        </authorList>
    </citation>
    <scope>NUCLEOTIDE SEQUENCE [LARGE SCALE GENOMIC DNA]</scope>
    <source>
        <strain evidence="2">cv. G1812</strain>
    </source>
</reference>
<reference evidence="2" key="3">
    <citation type="submission" date="2022-06" db="UniProtKB">
        <authorList>
            <consortium name="EnsemblPlants"/>
        </authorList>
    </citation>
    <scope>IDENTIFICATION</scope>
</reference>
<dbReference type="AlphaFoldDB" id="A0A8R7QY01"/>
<evidence type="ECO:0000313" key="3">
    <source>
        <dbReference type="Proteomes" id="UP000015106"/>
    </source>
</evidence>
<dbReference type="EnsemblPlants" id="TuG1812G0700002548.01.T01">
    <property type="protein sequence ID" value="TuG1812G0700002548.01.T01.cds445605"/>
    <property type="gene ID" value="TuG1812G0700002548.01"/>
</dbReference>
<dbReference type="Gramene" id="TuG1812G0700002548.01.T01">
    <property type="protein sequence ID" value="TuG1812G0700002548.01.T01.cds445605"/>
    <property type="gene ID" value="TuG1812G0700002548.01"/>
</dbReference>
<accession>A0A8R7QY01</accession>
<name>A0A8R7QY01_TRIUA</name>
<sequence>MDRMALKFATKRDTNSLKVERSDLEQQEQGQQLARRGKRKQVGTEEKKLPGFPACQYRTLHHFSELSLHGCLHAFALRKNRDDDGDEDEDGDEEVSGAASAACRATSHGGEGMAGA</sequence>
<evidence type="ECO:0000313" key="2">
    <source>
        <dbReference type="EnsemblPlants" id="TuG1812G0700002548.01.T01.cds445605"/>
    </source>
</evidence>
<feature type="compositionally biased region" description="Acidic residues" evidence="1">
    <location>
        <begin position="83"/>
        <end position="95"/>
    </location>
</feature>
<feature type="region of interest" description="Disordered" evidence="1">
    <location>
        <begin position="81"/>
        <end position="116"/>
    </location>
</feature>
<reference evidence="3" key="1">
    <citation type="journal article" date="2013" name="Nature">
        <title>Draft genome of the wheat A-genome progenitor Triticum urartu.</title>
        <authorList>
            <person name="Ling H.Q."/>
            <person name="Zhao S."/>
            <person name="Liu D."/>
            <person name="Wang J."/>
            <person name="Sun H."/>
            <person name="Zhang C."/>
            <person name="Fan H."/>
            <person name="Li D."/>
            <person name="Dong L."/>
            <person name="Tao Y."/>
            <person name="Gao C."/>
            <person name="Wu H."/>
            <person name="Li Y."/>
            <person name="Cui Y."/>
            <person name="Guo X."/>
            <person name="Zheng S."/>
            <person name="Wang B."/>
            <person name="Yu K."/>
            <person name="Liang Q."/>
            <person name="Yang W."/>
            <person name="Lou X."/>
            <person name="Chen J."/>
            <person name="Feng M."/>
            <person name="Jian J."/>
            <person name="Zhang X."/>
            <person name="Luo G."/>
            <person name="Jiang Y."/>
            <person name="Liu J."/>
            <person name="Wang Z."/>
            <person name="Sha Y."/>
            <person name="Zhang B."/>
            <person name="Wu H."/>
            <person name="Tang D."/>
            <person name="Shen Q."/>
            <person name="Xue P."/>
            <person name="Zou S."/>
            <person name="Wang X."/>
            <person name="Liu X."/>
            <person name="Wang F."/>
            <person name="Yang Y."/>
            <person name="An X."/>
            <person name="Dong Z."/>
            <person name="Zhang K."/>
            <person name="Zhang X."/>
            <person name="Luo M.C."/>
            <person name="Dvorak J."/>
            <person name="Tong Y."/>
            <person name="Wang J."/>
            <person name="Yang H."/>
            <person name="Li Z."/>
            <person name="Wang D."/>
            <person name="Zhang A."/>
            <person name="Wang J."/>
        </authorList>
    </citation>
    <scope>NUCLEOTIDE SEQUENCE</scope>
    <source>
        <strain evidence="3">cv. G1812</strain>
    </source>
</reference>
<dbReference type="Proteomes" id="UP000015106">
    <property type="component" value="Chromosome 7"/>
</dbReference>
<proteinExistence type="predicted"/>
<feature type="compositionally biased region" description="Basic and acidic residues" evidence="1">
    <location>
        <begin position="1"/>
        <end position="24"/>
    </location>
</feature>
<organism evidence="2 3">
    <name type="scientific">Triticum urartu</name>
    <name type="common">Red wild einkorn</name>
    <name type="synonym">Crithodium urartu</name>
    <dbReference type="NCBI Taxonomy" id="4572"/>
    <lineage>
        <taxon>Eukaryota</taxon>
        <taxon>Viridiplantae</taxon>
        <taxon>Streptophyta</taxon>
        <taxon>Embryophyta</taxon>
        <taxon>Tracheophyta</taxon>
        <taxon>Spermatophyta</taxon>
        <taxon>Magnoliopsida</taxon>
        <taxon>Liliopsida</taxon>
        <taxon>Poales</taxon>
        <taxon>Poaceae</taxon>
        <taxon>BOP clade</taxon>
        <taxon>Pooideae</taxon>
        <taxon>Triticodae</taxon>
        <taxon>Triticeae</taxon>
        <taxon>Triticinae</taxon>
        <taxon>Triticum</taxon>
    </lineage>
</organism>
<evidence type="ECO:0000256" key="1">
    <source>
        <dbReference type="SAM" id="MobiDB-lite"/>
    </source>
</evidence>